<dbReference type="Proteomes" id="UP001447188">
    <property type="component" value="Unassembled WGS sequence"/>
</dbReference>
<sequence length="1404" mass="156850">MANPPEDSSLKHFSPFSSSLGESGFLPHRPMSSGIESITQGFRFAAPGRKHLSIGGGVGGAQEAKNAILSRERTDTEVNGTEALKVSVPMFSSTRPLHAPASPPSLHTAVPIFAIPEEQMMLPPSPSQRPSDRGRNTSMVREKRKCADISGLPMLDTGAHKPSDGNMPARLEGSGVREDTTRKVGRKALQTGAGTPNGERRPKKKRQVRPAGLPNLRVAPSPTTAPSDRNSRAEIIVLDDDVKVEPTEANDPATVSNKTTPRDNHDIEMNTLVRIPEPHQRRSTFKVHVDQTAKHHALQWKDSNRRIGARLDAPNEIVSTSNLRPREGARKASDQGPGSHRSGVNNGGVLKKRSEDGGHIMEPQSQQLSSRTTTTPFSVIPVLQEQEQSSTGEHRLLVALTTLTTEKQVLERKLHEMIVSLKTQVIRAETSEKKNSELESQAQKSRDNISGLKKKMMGFQKFVDGLGKDYNMLNEKNSQLNNRLNEVAQDRDALFRSLQDVRFLAEKVDGAVQGWGSSRAALGGANREIEKLDETLKFLHSQLSENAGLLAMERDRTQSLECQIQEDRKRDKTILTAIQDGKLELAGKLTELQNTFKANTGLELEEKITELQKAVEIKVEADGRTTRSLVGSCLNAVEKLRDREVDAAECLIGVEKRINHTSDSIVGVFQETHKMNVEALTFTDGYIGHLNSRIKDLEAESKEMREKHEFLLMVSVEKKQLEKELEQELRIAIEKCNKMSSQVERGKEIETVLNESISTLQQKLSTLETRSTEDLTIVEAMKDLEQKNCDLQKECELVMSNVQDANLSLQTKGTELENLRAELKTLKTKYKGAGERIEGFEKEKAEFMALAEEQNMKERIAVETNANMFRQRETSRLNNQIKALEAQKERLETENKGFRTATADGSDLAIELRNEITKLQAKYKVIEKTHAELLQEKSRLESFLKHSTQLEVTTRSGYSALEKRIETTGAELSEALEQIGILHNNKELMLHSKQQELEDAISENRGLREDATALRTVERQLREALNGAEIEKGIIRKEKEDAIRTYEVLNNKTKELEQKLEQLREVNKKLEDNSSSATTGLDRKPEAPRKENETSMETQKAVAGHSKVSKAIPLGNPTTEQPTENWGDDIPPLSPLTSPERILETQAEHSSDETQWPENDIWSNLSRIDNAQFERYIFGEEDMVNIEDLAKNVLGETSKAEGQTEALPPDAPPTASRIKGINKDSQTSQTRKNMATKFASCRKTPAMALDNTDDAATTIEDFSDDDVAGVDASLSRNTHLEHTNAMLLVRKPRSAEERESKNRKRAGSFESTPAERYSFTPATSSNKPKTPQRTDDPRGGLTDDGRKSQCRPRKERGKKNKDDQEWAEEGGGSPKNNKGKEESPNMKKSLRSYKDRKKSAKRFV</sequence>
<feature type="compositionally biased region" description="Polar residues" evidence="2">
    <location>
        <begin position="1320"/>
        <end position="1331"/>
    </location>
</feature>
<feature type="compositionally biased region" description="Basic and acidic residues" evidence="2">
    <location>
        <begin position="324"/>
        <end position="333"/>
    </location>
</feature>
<feature type="compositionally biased region" description="Low complexity" evidence="2">
    <location>
        <begin position="364"/>
        <end position="374"/>
    </location>
</feature>
<feature type="region of interest" description="Disordered" evidence="2">
    <location>
        <begin position="1067"/>
        <end position="1158"/>
    </location>
</feature>
<feature type="coiled-coil region" evidence="1">
    <location>
        <begin position="802"/>
        <end position="843"/>
    </location>
</feature>
<feature type="region of interest" description="Disordered" evidence="2">
    <location>
        <begin position="311"/>
        <end position="374"/>
    </location>
</feature>
<feature type="region of interest" description="Disordered" evidence="2">
    <location>
        <begin position="1275"/>
        <end position="1404"/>
    </location>
</feature>
<evidence type="ECO:0000256" key="2">
    <source>
        <dbReference type="SAM" id="MobiDB-lite"/>
    </source>
</evidence>
<accession>A0ABR3GS89</accession>
<feature type="region of interest" description="Disordered" evidence="2">
    <location>
        <begin position="1196"/>
        <end position="1239"/>
    </location>
</feature>
<protein>
    <submittedName>
        <fullName evidence="3">Uncharacterized protein</fullName>
    </submittedName>
</protein>
<evidence type="ECO:0000256" key="1">
    <source>
        <dbReference type="SAM" id="Coils"/>
    </source>
</evidence>
<feature type="compositionally biased region" description="Basic and acidic residues" evidence="2">
    <location>
        <begin position="1141"/>
        <end position="1152"/>
    </location>
</feature>
<gene>
    <name evidence="3" type="ORF">Q9L58_002215</name>
</gene>
<keyword evidence="1" id="KW-0175">Coiled coil</keyword>
<organism evidence="3 4">
    <name type="scientific">Discina gigas</name>
    <dbReference type="NCBI Taxonomy" id="1032678"/>
    <lineage>
        <taxon>Eukaryota</taxon>
        <taxon>Fungi</taxon>
        <taxon>Dikarya</taxon>
        <taxon>Ascomycota</taxon>
        <taxon>Pezizomycotina</taxon>
        <taxon>Pezizomycetes</taxon>
        <taxon>Pezizales</taxon>
        <taxon>Discinaceae</taxon>
        <taxon>Discina</taxon>
    </lineage>
</organism>
<feature type="coiled-coil region" evidence="1">
    <location>
        <begin position="687"/>
        <end position="742"/>
    </location>
</feature>
<feature type="compositionally biased region" description="Basic and acidic residues" evidence="2">
    <location>
        <begin position="1081"/>
        <end position="1093"/>
    </location>
</feature>
<evidence type="ECO:0000313" key="4">
    <source>
        <dbReference type="Proteomes" id="UP001447188"/>
    </source>
</evidence>
<feature type="coiled-coil region" evidence="1">
    <location>
        <begin position="428"/>
        <end position="490"/>
    </location>
</feature>
<evidence type="ECO:0000313" key="3">
    <source>
        <dbReference type="EMBL" id="KAL0638789.1"/>
    </source>
</evidence>
<feature type="compositionally biased region" description="Basic and acidic residues" evidence="2">
    <location>
        <begin position="1332"/>
        <end position="1347"/>
    </location>
</feature>
<feature type="region of interest" description="Disordered" evidence="2">
    <location>
        <begin position="120"/>
        <end position="231"/>
    </location>
</feature>
<feature type="compositionally biased region" description="Basic residues" evidence="2">
    <location>
        <begin position="1388"/>
        <end position="1404"/>
    </location>
</feature>
<name>A0ABR3GS89_9PEZI</name>
<reference evidence="3 4" key="1">
    <citation type="submission" date="2024-02" db="EMBL/GenBank/DDBJ databases">
        <title>Discinaceae phylogenomics.</title>
        <authorList>
            <person name="Dirks A.C."/>
            <person name="James T.Y."/>
        </authorList>
    </citation>
    <scope>NUCLEOTIDE SEQUENCE [LARGE SCALE GENOMIC DNA]</scope>
    <source>
        <strain evidence="3 4">ACD0624</strain>
    </source>
</reference>
<comment type="caution">
    <text evidence="3">The sequence shown here is derived from an EMBL/GenBank/DDBJ whole genome shotgun (WGS) entry which is preliminary data.</text>
</comment>
<keyword evidence="4" id="KW-1185">Reference proteome</keyword>
<feature type="compositionally biased region" description="Polar residues" evidence="2">
    <location>
        <begin position="1223"/>
        <end position="1233"/>
    </location>
</feature>
<dbReference type="EMBL" id="JBBBZM010000018">
    <property type="protein sequence ID" value="KAL0638789.1"/>
    <property type="molecule type" value="Genomic_DNA"/>
</dbReference>
<feature type="compositionally biased region" description="Basic residues" evidence="2">
    <location>
        <begin position="1348"/>
        <end position="1359"/>
    </location>
</feature>
<proteinExistence type="predicted"/>
<feature type="coiled-coil region" evidence="1">
    <location>
        <begin position="874"/>
        <end position="1010"/>
    </location>
</feature>